<organism evidence="1 2">
    <name type="scientific">Parathielavia appendiculata</name>
    <dbReference type="NCBI Taxonomy" id="2587402"/>
    <lineage>
        <taxon>Eukaryota</taxon>
        <taxon>Fungi</taxon>
        <taxon>Dikarya</taxon>
        <taxon>Ascomycota</taxon>
        <taxon>Pezizomycotina</taxon>
        <taxon>Sordariomycetes</taxon>
        <taxon>Sordariomycetidae</taxon>
        <taxon>Sordariales</taxon>
        <taxon>Chaetomiaceae</taxon>
        <taxon>Parathielavia</taxon>
    </lineage>
</organism>
<reference evidence="1" key="1">
    <citation type="journal article" date="2023" name="Mol. Phylogenet. Evol.">
        <title>Genome-scale phylogeny and comparative genomics of the fungal order Sordariales.</title>
        <authorList>
            <person name="Hensen N."/>
            <person name="Bonometti L."/>
            <person name="Westerberg I."/>
            <person name="Brannstrom I.O."/>
            <person name="Guillou S."/>
            <person name="Cros-Aarteil S."/>
            <person name="Calhoun S."/>
            <person name="Haridas S."/>
            <person name="Kuo A."/>
            <person name="Mondo S."/>
            <person name="Pangilinan J."/>
            <person name="Riley R."/>
            <person name="LaButti K."/>
            <person name="Andreopoulos B."/>
            <person name="Lipzen A."/>
            <person name="Chen C."/>
            <person name="Yan M."/>
            <person name="Daum C."/>
            <person name="Ng V."/>
            <person name="Clum A."/>
            <person name="Steindorff A."/>
            <person name="Ohm R.A."/>
            <person name="Martin F."/>
            <person name="Silar P."/>
            <person name="Natvig D.O."/>
            <person name="Lalanne C."/>
            <person name="Gautier V."/>
            <person name="Ament-Velasquez S.L."/>
            <person name="Kruys A."/>
            <person name="Hutchinson M.I."/>
            <person name="Powell A.J."/>
            <person name="Barry K."/>
            <person name="Miller A.N."/>
            <person name="Grigoriev I.V."/>
            <person name="Debuchy R."/>
            <person name="Gladieux P."/>
            <person name="Hiltunen Thoren M."/>
            <person name="Johannesson H."/>
        </authorList>
    </citation>
    <scope>NUCLEOTIDE SEQUENCE</scope>
    <source>
        <strain evidence="1">CBS 731.68</strain>
    </source>
</reference>
<dbReference type="GeneID" id="87833068"/>
<comment type="caution">
    <text evidence="1">The sequence shown here is derived from an EMBL/GenBank/DDBJ whole genome shotgun (WGS) entry which is preliminary data.</text>
</comment>
<dbReference type="EMBL" id="MU853227">
    <property type="protein sequence ID" value="KAK4124612.1"/>
    <property type="molecule type" value="Genomic_DNA"/>
</dbReference>
<accession>A0AAN6Z4G0</accession>
<gene>
    <name evidence="1" type="ORF">N657DRAFT_680561</name>
</gene>
<sequence>MALAYPAVDNNAPVRRQNIAAEVDAQVPSMSDGNGNVIPFDSTKVKAAAANKA</sequence>
<dbReference type="AlphaFoldDB" id="A0AAN6Z4G0"/>
<reference evidence="1" key="2">
    <citation type="submission" date="2023-05" db="EMBL/GenBank/DDBJ databases">
        <authorList>
            <consortium name="Lawrence Berkeley National Laboratory"/>
            <person name="Steindorff A."/>
            <person name="Hensen N."/>
            <person name="Bonometti L."/>
            <person name="Westerberg I."/>
            <person name="Brannstrom I.O."/>
            <person name="Guillou S."/>
            <person name="Cros-Aarteil S."/>
            <person name="Calhoun S."/>
            <person name="Haridas S."/>
            <person name="Kuo A."/>
            <person name="Mondo S."/>
            <person name="Pangilinan J."/>
            <person name="Riley R."/>
            <person name="Labutti K."/>
            <person name="Andreopoulos B."/>
            <person name="Lipzen A."/>
            <person name="Chen C."/>
            <person name="Yanf M."/>
            <person name="Daum C."/>
            <person name="Ng V."/>
            <person name="Clum A."/>
            <person name="Ohm R."/>
            <person name="Martin F."/>
            <person name="Silar P."/>
            <person name="Natvig D."/>
            <person name="Lalanne C."/>
            <person name="Gautier V."/>
            <person name="Ament-Velasquez S.L."/>
            <person name="Kruys A."/>
            <person name="Hutchinson M.I."/>
            <person name="Powell A.J."/>
            <person name="Barry K."/>
            <person name="Miller A.N."/>
            <person name="Grigoriev I.V."/>
            <person name="Debuchy R."/>
            <person name="Gladieux P."/>
            <person name="Thoren M.H."/>
            <person name="Johannesson H."/>
        </authorList>
    </citation>
    <scope>NUCLEOTIDE SEQUENCE</scope>
    <source>
        <strain evidence="1">CBS 731.68</strain>
    </source>
</reference>
<keyword evidence="2" id="KW-1185">Reference proteome</keyword>
<proteinExistence type="predicted"/>
<dbReference type="Proteomes" id="UP001302602">
    <property type="component" value="Unassembled WGS sequence"/>
</dbReference>
<protein>
    <submittedName>
        <fullName evidence="1">Uncharacterized protein</fullName>
    </submittedName>
</protein>
<evidence type="ECO:0000313" key="1">
    <source>
        <dbReference type="EMBL" id="KAK4124612.1"/>
    </source>
</evidence>
<dbReference type="RefSeq" id="XP_062648383.1">
    <property type="nucleotide sequence ID" value="XM_062796300.1"/>
</dbReference>
<name>A0AAN6Z4G0_9PEZI</name>
<evidence type="ECO:0000313" key="2">
    <source>
        <dbReference type="Proteomes" id="UP001302602"/>
    </source>
</evidence>